<evidence type="ECO:0000256" key="2">
    <source>
        <dbReference type="ARBA" id="ARBA00023186"/>
    </source>
</evidence>
<comment type="function">
    <text evidence="3">Participates actively in the response to hyperosmotic and heat shock by preventing the aggregation of stress-denatured proteins, in association with DnaK and GrpE. It is the nucleotide exchange factor for DnaK and may function as a thermosensor. Unfolded proteins bind initially to DnaJ; upon interaction with the DnaJ-bound protein, DnaK hydrolyzes its bound ATP, resulting in the formation of a stable complex. GrpE releases ADP from DnaK; ATP binding to DnaK triggers the release of the substrate protein, thus completing the reaction cycle. Several rounds of ATP-dependent interactions between DnaJ, DnaK and GrpE are required for fully efficient folding.</text>
</comment>
<keyword evidence="3" id="KW-0963">Cytoplasm</keyword>
<dbReference type="AlphaFoldDB" id="A0A1M4X0J8"/>
<keyword evidence="3" id="KW-0346">Stress response</keyword>
<accession>A0A1M4X0J8</accession>
<dbReference type="Pfam" id="PF01025">
    <property type="entry name" value="GrpE"/>
    <property type="match status" value="1"/>
</dbReference>
<dbReference type="CDD" id="cd00446">
    <property type="entry name" value="GrpE"/>
    <property type="match status" value="1"/>
</dbReference>
<comment type="subcellular location">
    <subcellularLocation>
        <location evidence="3">Cytoplasm</location>
    </subcellularLocation>
</comment>
<evidence type="ECO:0000313" key="7">
    <source>
        <dbReference type="Proteomes" id="UP000184462"/>
    </source>
</evidence>
<dbReference type="GO" id="GO:0051087">
    <property type="term" value="F:protein-folding chaperone binding"/>
    <property type="evidence" value="ECO:0007669"/>
    <property type="project" value="InterPro"/>
</dbReference>
<dbReference type="SUPFAM" id="SSF58014">
    <property type="entry name" value="Coiled-coil domain of nucleotide exchange factor GrpE"/>
    <property type="match status" value="1"/>
</dbReference>
<feature type="compositionally biased region" description="Basic and acidic residues" evidence="5">
    <location>
        <begin position="1"/>
        <end position="19"/>
    </location>
</feature>
<dbReference type="InterPro" id="IPR009012">
    <property type="entry name" value="GrpE_head"/>
</dbReference>
<dbReference type="GO" id="GO:0042803">
    <property type="term" value="F:protein homodimerization activity"/>
    <property type="evidence" value="ECO:0007669"/>
    <property type="project" value="InterPro"/>
</dbReference>
<sequence>MKKEQDIIKDTDKNEKVQESSKASNTSNDETSKEQSEENHEGTALDEQDISEEKSTNKDKEEKEELSETEKLQLALDTEKDKHLRLFAEFENYKRRTSKERLELFKTAGQEVIQSLLPVLDDFDRAIKELEKSTDKDSFSGVELINNKLRETLKSKGLEPMNVKAGDVFDADLHEAITQISAPSEDMKGKIIDVVERGYTLGDKIIRYPKVVTGK</sequence>
<comment type="subunit">
    <text evidence="3">Homodimer.</text>
</comment>
<evidence type="ECO:0000256" key="5">
    <source>
        <dbReference type="SAM" id="MobiDB-lite"/>
    </source>
</evidence>
<dbReference type="Gene3D" id="2.30.22.10">
    <property type="entry name" value="Head domain of nucleotide exchange factor GrpE"/>
    <property type="match status" value="1"/>
</dbReference>
<dbReference type="EMBL" id="FQTW01000007">
    <property type="protein sequence ID" value="SHE87036.1"/>
    <property type="molecule type" value="Genomic_DNA"/>
</dbReference>
<feature type="region of interest" description="Disordered" evidence="5">
    <location>
        <begin position="1"/>
        <end position="74"/>
    </location>
</feature>
<evidence type="ECO:0000256" key="1">
    <source>
        <dbReference type="ARBA" id="ARBA00009054"/>
    </source>
</evidence>
<dbReference type="PRINTS" id="PR00773">
    <property type="entry name" value="GRPEPROTEIN"/>
</dbReference>
<dbReference type="Proteomes" id="UP000184462">
    <property type="component" value="Unassembled WGS sequence"/>
</dbReference>
<comment type="similarity">
    <text evidence="1 3 4">Belongs to the GrpE family.</text>
</comment>
<keyword evidence="2 3" id="KW-0143">Chaperone</keyword>
<gene>
    <name evidence="3" type="primary">grpE</name>
    <name evidence="6" type="ORF">SAMN05444278_10748</name>
</gene>
<dbReference type="OrthoDB" id="9812586at2"/>
<feature type="compositionally biased region" description="Polar residues" evidence="5">
    <location>
        <begin position="20"/>
        <end position="29"/>
    </location>
</feature>
<dbReference type="GO" id="GO:0000774">
    <property type="term" value="F:adenyl-nucleotide exchange factor activity"/>
    <property type="evidence" value="ECO:0007669"/>
    <property type="project" value="InterPro"/>
</dbReference>
<dbReference type="GO" id="GO:0005737">
    <property type="term" value="C:cytoplasm"/>
    <property type="evidence" value="ECO:0007669"/>
    <property type="project" value="UniProtKB-SubCell"/>
</dbReference>
<dbReference type="RefSeq" id="WP_083574505.1">
    <property type="nucleotide sequence ID" value="NZ_FQTW01000007.1"/>
</dbReference>
<reference evidence="6 7" key="1">
    <citation type="submission" date="2016-11" db="EMBL/GenBank/DDBJ databases">
        <authorList>
            <person name="Jaros S."/>
            <person name="Januszkiewicz K."/>
            <person name="Wedrychowicz H."/>
        </authorList>
    </citation>
    <scope>NUCLEOTIDE SEQUENCE [LARGE SCALE GENOMIC DNA]</scope>
    <source>
        <strain evidence="6 7">DSM 25661</strain>
    </source>
</reference>
<dbReference type="STRING" id="1155689.SAMN05444278_10748"/>
<dbReference type="InterPro" id="IPR000740">
    <property type="entry name" value="GrpE"/>
</dbReference>
<dbReference type="PANTHER" id="PTHR21237:SF23">
    <property type="entry name" value="GRPE PROTEIN HOMOLOG, MITOCHONDRIAL"/>
    <property type="match status" value="1"/>
</dbReference>
<evidence type="ECO:0000313" key="6">
    <source>
        <dbReference type="EMBL" id="SHE87036.1"/>
    </source>
</evidence>
<dbReference type="PANTHER" id="PTHR21237">
    <property type="entry name" value="GRPE PROTEIN"/>
    <property type="match status" value="1"/>
</dbReference>
<feature type="compositionally biased region" description="Basic and acidic residues" evidence="5">
    <location>
        <begin position="30"/>
        <end position="43"/>
    </location>
</feature>
<dbReference type="InterPro" id="IPR013805">
    <property type="entry name" value="GrpE_CC"/>
</dbReference>
<evidence type="ECO:0000256" key="3">
    <source>
        <dbReference type="HAMAP-Rule" id="MF_01151"/>
    </source>
</evidence>
<name>A0A1M4X0J8_9FLAO</name>
<keyword evidence="7" id="KW-1185">Reference proteome</keyword>
<dbReference type="GO" id="GO:0051082">
    <property type="term" value="F:unfolded protein binding"/>
    <property type="evidence" value="ECO:0007669"/>
    <property type="project" value="TreeGrafter"/>
</dbReference>
<dbReference type="GO" id="GO:0006457">
    <property type="term" value="P:protein folding"/>
    <property type="evidence" value="ECO:0007669"/>
    <property type="project" value="InterPro"/>
</dbReference>
<organism evidence="6 7">
    <name type="scientific">Psychroflexus salarius</name>
    <dbReference type="NCBI Taxonomy" id="1155689"/>
    <lineage>
        <taxon>Bacteria</taxon>
        <taxon>Pseudomonadati</taxon>
        <taxon>Bacteroidota</taxon>
        <taxon>Flavobacteriia</taxon>
        <taxon>Flavobacteriales</taxon>
        <taxon>Flavobacteriaceae</taxon>
        <taxon>Psychroflexus</taxon>
    </lineage>
</organism>
<evidence type="ECO:0000256" key="4">
    <source>
        <dbReference type="RuleBase" id="RU004478"/>
    </source>
</evidence>
<dbReference type="HAMAP" id="MF_01151">
    <property type="entry name" value="GrpE"/>
    <property type="match status" value="1"/>
</dbReference>
<dbReference type="SUPFAM" id="SSF51064">
    <property type="entry name" value="Head domain of nucleotide exchange factor GrpE"/>
    <property type="match status" value="1"/>
</dbReference>
<proteinExistence type="inferred from homology"/>
<protein>
    <recommendedName>
        <fullName evidence="3">Protein GrpE</fullName>
    </recommendedName>
    <alternativeName>
        <fullName evidence="3">HSP-70 cofactor</fullName>
    </alternativeName>
</protein>
<dbReference type="Gene3D" id="3.90.20.20">
    <property type="match status" value="1"/>
</dbReference>
<feature type="compositionally biased region" description="Basic and acidic residues" evidence="5">
    <location>
        <begin position="51"/>
        <end position="74"/>
    </location>
</feature>